<name>A0A0V0QQE5_PSEPJ</name>
<evidence type="ECO:0000256" key="2">
    <source>
        <dbReference type="ARBA" id="ARBA00022617"/>
    </source>
</evidence>
<dbReference type="GO" id="GO:0019825">
    <property type="term" value="F:oxygen binding"/>
    <property type="evidence" value="ECO:0007669"/>
    <property type="project" value="InterPro"/>
</dbReference>
<feature type="region of interest" description="Disordered" evidence="5">
    <location>
        <begin position="379"/>
        <end position="415"/>
    </location>
</feature>
<keyword evidence="1" id="KW-0813">Transport</keyword>
<feature type="region of interest" description="Disordered" evidence="5">
    <location>
        <begin position="301"/>
        <end position="329"/>
    </location>
</feature>
<reference evidence="6 7" key="1">
    <citation type="journal article" date="2015" name="Sci. Rep.">
        <title>Genome of the facultative scuticociliatosis pathogen Pseudocohnilembus persalinus provides insight into its virulence through horizontal gene transfer.</title>
        <authorList>
            <person name="Xiong J."/>
            <person name="Wang G."/>
            <person name="Cheng J."/>
            <person name="Tian M."/>
            <person name="Pan X."/>
            <person name="Warren A."/>
            <person name="Jiang C."/>
            <person name="Yuan D."/>
            <person name="Miao W."/>
        </authorList>
    </citation>
    <scope>NUCLEOTIDE SEQUENCE [LARGE SCALE GENOMIC DNA]</scope>
    <source>
        <strain evidence="6">36N120E</strain>
    </source>
</reference>
<dbReference type="GO" id="GO:0020037">
    <property type="term" value="F:heme binding"/>
    <property type="evidence" value="ECO:0007669"/>
    <property type="project" value="InterPro"/>
</dbReference>
<keyword evidence="3" id="KW-0479">Metal-binding</keyword>
<feature type="compositionally biased region" description="Basic and acidic residues" evidence="5">
    <location>
        <begin position="248"/>
        <end position="262"/>
    </location>
</feature>
<dbReference type="InterPro" id="IPR012292">
    <property type="entry name" value="Globin/Proto"/>
</dbReference>
<dbReference type="Pfam" id="PF01152">
    <property type="entry name" value="Bac_globin"/>
    <property type="match status" value="1"/>
</dbReference>
<proteinExistence type="predicted"/>
<evidence type="ECO:0000256" key="4">
    <source>
        <dbReference type="ARBA" id="ARBA00023004"/>
    </source>
</evidence>
<keyword evidence="7" id="KW-1185">Reference proteome</keyword>
<feature type="compositionally biased region" description="Polar residues" evidence="5">
    <location>
        <begin position="303"/>
        <end position="316"/>
    </location>
</feature>
<dbReference type="EMBL" id="LDAU01000118">
    <property type="protein sequence ID" value="KRX04397.1"/>
    <property type="molecule type" value="Genomic_DNA"/>
</dbReference>
<dbReference type="InterPro" id="IPR009050">
    <property type="entry name" value="Globin-like_sf"/>
</dbReference>
<keyword evidence="4" id="KW-0408">Iron</keyword>
<dbReference type="InterPro" id="IPR001486">
    <property type="entry name" value="Hemoglobin_trunc"/>
</dbReference>
<comment type="caution">
    <text evidence="6">The sequence shown here is derived from an EMBL/GenBank/DDBJ whole genome shotgun (WGS) entry which is preliminary data.</text>
</comment>
<gene>
    <name evidence="6" type="ORF">PPERSA_05658</name>
</gene>
<dbReference type="InParanoid" id="A0A0V0QQE5"/>
<evidence type="ECO:0000256" key="1">
    <source>
        <dbReference type="ARBA" id="ARBA00022448"/>
    </source>
</evidence>
<accession>A0A0V0QQE5</accession>
<dbReference type="GO" id="GO:0046872">
    <property type="term" value="F:metal ion binding"/>
    <property type="evidence" value="ECO:0007669"/>
    <property type="project" value="UniProtKB-KW"/>
</dbReference>
<dbReference type="Gene3D" id="1.10.490.10">
    <property type="entry name" value="Globins"/>
    <property type="match status" value="1"/>
</dbReference>
<feature type="region of interest" description="Disordered" evidence="5">
    <location>
        <begin position="248"/>
        <end position="270"/>
    </location>
</feature>
<keyword evidence="2" id="KW-0349">Heme</keyword>
<evidence type="ECO:0000313" key="7">
    <source>
        <dbReference type="Proteomes" id="UP000054937"/>
    </source>
</evidence>
<sequence length="553" mass="65010">MQCLEQIYLLSVEKYQILGDTLLQVLQNLRYDKSIEKLIKQRLQNSRKICVPYCPENLATYWKENNILQNQEFHHFDRVSANNLKDKSQEKSQITLYQKIGGDRTLNAVQKLIMKAWKSDKLLQKFFYNSNDEHTQKMINYYKYVFGGPSDMPDFEKFKQVHKKNQISEYHFDRAIYLVFKQFKILGLEDYHLIDIINKLAEIKVDICGVQVKNNEYLDLITKYDHEKSDSNLIDFLNYSLPIKEKSNSKLSDRKENAKSDELISNDNENIQQKTITKNDQQDQYMLNTDNIGIIKKLKIQDKSQSSNTQQQFLQSSKKEGEMHNFSSSFGKQTYSNLNLINYRNTTERTTFDTNIYQKQNIDNKTQYLSSFNKVNKNKISNQDLTENPQNQKKSEKSVQNNNFQNSGKINKKNKENIDKNSAILINSDESELIDNIDEQIQLDNNCDQFLDIQNEISEYRYQEIKEMQEHGQFTNRKNIDYKQMKKFSAPTKPIAKSFKLKRKILGYVGCSSAGYINSDSCIYSEIKNQYQKTCQQFGNYEKNNVGSLNLVK</sequence>
<organism evidence="6 7">
    <name type="scientific">Pseudocohnilembus persalinus</name>
    <name type="common">Ciliate</name>
    <dbReference type="NCBI Taxonomy" id="266149"/>
    <lineage>
        <taxon>Eukaryota</taxon>
        <taxon>Sar</taxon>
        <taxon>Alveolata</taxon>
        <taxon>Ciliophora</taxon>
        <taxon>Intramacronucleata</taxon>
        <taxon>Oligohymenophorea</taxon>
        <taxon>Scuticociliatia</taxon>
        <taxon>Philasterida</taxon>
        <taxon>Pseudocohnilembidae</taxon>
        <taxon>Pseudocohnilembus</taxon>
    </lineage>
</organism>
<evidence type="ECO:0000256" key="3">
    <source>
        <dbReference type="ARBA" id="ARBA00022723"/>
    </source>
</evidence>
<protein>
    <submittedName>
        <fullName evidence="6">Globin-like protein</fullName>
    </submittedName>
</protein>
<dbReference type="SUPFAM" id="SSF46458">
    <property type="entry name" value="Globin-like"/>
    <property type="match status" value="1"/>
</dbReference>
<feature type="compositionally biased region" description="Polar residues" evidence="5">
    <location>
        <begin position="379"/>
        <end position="405"/>
    </location>
</feature>
<evidence type="ECO:0000313" key="6">
    <source>
        <dbReference type="EMBL" id="KRX04397.1"/>
    </source>
</evidence>
<dbReference type="Proteomes" id="UP000054937">
    <property type="component" value="Unassembled WGS sequence"/>
</dbReference>
<evidence type="ECO:0000256" key="5">
    <source>
        <dbReference type="SAM" id="MobiDB-lite"/>
    </source>
</evidence>
<dbReference type="AlphaFoldDB" id="A0A0V0QQE5"/>